<accession>A0A5N6U6G3</accession>
<protein>
    <submittedName>
        <fullName evidence="10">Cytochrome P450</fullName>
    </submittedName>
</protein>
<feature type="transmembrane region" description="Helical" evidence="9">
    <location>
        <begin position="31"/>
        <end position="58"/>
    </location>
</feature>
<dbReference type="InterPro" id="IPR050121">
    <property type="entry name" value="Cytochrome_P450_monoxygenase"/>
</dbReference>
<dbReference type="InterPro" id="IPR001128">
    <property type="entry name" value="Cyt_P450"/>
</dbReference>
<dbReference type="SUPFAM" id="SSF48264">
    <property type="entry name" value="Cytochrome P450"/>
    <property type="match status" value="1"/>
</dbReference>
<dbReference type="PROSITE" id="PS00086">
    <property type="entry name" value="CYTOCHROME_P450"/>
    <property type="match status" value="1"/>
</dbReference>
<dbReference type="PANTHER" id="PTHR24305:SF227">
    <property type="entry name" value="P450, PUTATIVE (EUROFUNG)-RELATED"/>
    <property type="match status" value="1"/>
</dbReference>
<feature type="binding site" description="axial binding residue" evidence="7">
    <location>
        <position position="479"/>
    </location>
    <ligand>
        <name>heme</name>
        <dbReference type="ChEBI" id="CHEBI:30413"/>
    </ligand>
    <ligandPart>
        <name>Fe</name>
        <dbReference type="ChEBI" id="CHEBI:18248"/>
    </ligandPart>
</feature>
<dbReference type="InterPro" id="IPR036396">
    <property type="entry name" value="Cyt_P450_sf"/>
</dbReference>
<dbReference type="GO" id="GO:0004497">
    <property type="term" value="F:monooxygenase activity"/>
    <property type="evidence" value="ECO:0007669"/>
    <property type="project" value="UniProtKB-KW"/>
</dbReference>
<keyword evidence="11" id="KW-1185">Reference proteome</keyword>
<evidence type="ECO:0000256" key="6">
    <source>
        <dbReference type="ARBA" id="ARBA00023033"/>
    </source>
</evidence>
<evidence type="ECO:0000256" key="7">
    <source>
        <dbReference type="PIRSR" id="PIRSR602401-1"/>
    </source>
</evidence>
<gene>
    <name evidence="10" type="ORF">BDV25DRAFT_148494</name>
</gene>
<evidence type="ECO:0000256" key="1">
    <source>
        <dbReference type="ARBA" id="ARBA00001971"/>
    </source>
</evidence>
<dbReference type="GO" id="GO:0005506">
    <property type="term" value="F:iron ion binding"/>
    <property type="evidence" value="ECO:0007669"/>
    <property type="project" value="InterPro"/>
</dbReference>
<evidence type="ECO:0000313" key="11">
    <source>
        <dbReference type="Proteomes" id="UP000325780"/>
    </source>
</evidence>
<keyword evidence="9" id="KW-1133">Transmembrane helix</keyword>
<proteinExistence type="inferred from homology"/>
<evidence type="ECO:0000256" key="2">
    <source>
        <dbReference type="ARBA" id="ARBA00010617"/>
    </source>
</evidence>
<keyword evidence="3 7" id="KW-0479">Metal-binding</keyword>
<dbReference type="GO" id="GO:0020037">
    <property type="term" value="F:heme binding"/>
    <property type="evidence" value="ECO:0007669"/>
    <property type="project" value="InterPro"/>
</dbReference>
<dbReference type="GO" id="GO:0016705">
    <property type="term" value="F:oxidoreductase activity, acting on paired donors, with incorporation or reduction of molecular oxygen"/>
    <property type="evidence" value="ECO:0007669"/>
    <property type="project" value="InterPro"/>
</dbReference>
<keyword evidence="6 8" id="KW-0503">Monooxygenase</keyword>
<dbReference type="Proteomes" id="UP000325780">
    <property type="component" value="Unassembled WGS sequence"/>
</dbReference>
<dbReference type="CDD" id="cd11069">
    <property type="entry name" value="CYP_FUM15-like"/>
    <property type="match status" value="1"/>
</dbReference>
<comment type="similarity">
    <text evidence="2 8">Belongs to the cytochrome P450 family.</text>
</comment>
<evidence type="ECO:0000256" key="3">
    <source>
        <dbReference type="ARBA" id="ARBA00022723"/>
    </source>
</evidence>
<dbReference type="Gene3D" id="1.10.630.10">
    <property type="entry name" value="Cytochrome P450"/>
    <property type="match status" value="1"/>
</dbReference>
<dbReference type="InterPro" id="IPR017972">
    <property type="entry name" value="Cyt_P450_CS"/>
</dbReference>
<organism evidence="10 11">
    <name type="scientific">Aspergillus avenaceus</name>
    <dbReference type="NCBI Taxonomy" id="36643"/>
    <lineage>
        <taxon>Eukaryota</taxon>
        <taxon>Fungi</taxon>
        <taxon>Dikarya</taxon>
        <taxon>Ascomycota</taxon>
        <taxon>Pezizomycotina</taxon>
        <taxon>Eurotiomycetes</taxon>
        <taxon>Eurotiomycetidae</taxon>
        <taxon>Eurotiales</taxon>
        <taxon>Aspergillaceae</taxon>
        <taxon>Aspergillus</taxon>
        <taxon>Aspergillus subgen. Circumdati</taxon>
    </lineage>
</organism>
<sequence length="536" mass="60254">MASFLGSWLILVVSTVGISLYHVITSRPTLLFISSVVALEVISFVVWAFYWVVLYPVYFTPFRNIPTPPNRKLLTGNLDEFFPDYQWQIARNFYHTIPNNGLIRYYGGMSVERLLVTTPNALRDMLTMNAYDFGQSSTFKLLVKRVTGSTFSFTTDEVKVHRKHFMPAFTTTHIKEITYLFWDKCVQMTDGMEAQTHARPGVPISINDWGSRAALDNIGLAGMGYDFETLQKPDGELRRHYEKINVKPHKSLNWVGLLSNFMNLGLLLQIPFKKNREIAQGAKYVRSVASRVIHERKARLLASKGVTDRKDIISVALASGAFTPEQLVEYVMVFLSAGHESTAATFEWTIYELAQRPEMQQRLRAELREFAPKMDDINPTRLESLPYLNAVCSEALRFYPFTPMVVKVAERDSTIVGEHIPKGTLVAYIPMATNRDKAFWGSDAEVFNPDRWMEPGKAKSGGATSNYAMLSFSAGNRNCLGHAFARAELACLVASIVGRFDILLANPETAGIVDAGQVTRSKAGVHVHLKPVDGWL</sequence>
<keyword evidence="4 8" id="KW-0560">Oxidoreductase</keyword>
<dbReference type="PRINTS" id="PR00463">
    <property type="entry name" value="EP450I"/>
</dbReference>
<dbReference type="EMBL" id="ML742033">
    <property type="protein sequence ID" value="KAE8154019.1"/>
    <property type="molecule type" value="Genomic_DNA"/>
</dbReference>
<dbReference type="OrthoDB" id="1470350at2759"/>
<keyword evidence="9" id="KW-0472">Membrane</keyword>
<feature type="transmembrane region" description="Helical" evidence="9">
    <location>
        <begin position="6"/>
        <end position="24"/>
    </location>
</feature>
<dbReference type="PRINTS" id="PR00385">
    <property type="entry name" value="P450"/>
</dbReference>
<dbReference type="PANTHER" id="PTHR24305">
    <property type="entry name" value="CYTOCHROME P450"/>
    <property type="match status" value="1"/>
</dbReference>
<keyword evidence="7 8" id="KW-0349">Heme</keyword>
<dbReference type="AlphaFoldDB" id="A0A5N6U6G3"/>
<keyword evidence="5 7" id="KW-0408">Iron</keyword>
<evidence type="ECO:0000256" key="5">
    <source>
        <dbReference type="ARBA" id="ARBA00023004"/>
    </source>
</evidence>
<dbReference type="Pfam" id="PF00067">
    <property type="entry name" value="p450"/>
    <property type="match status" value="1"/>
</dbReference>
<evidence type="ECO:0000256" key="8">
    <source>
        <dbReference type="RuleBase" id="RU000461"/>
    </source>
</evidence>
<name>A0A5N6U6G3_ASPAV</name>
<evidence type="ECO:0000256" key="9">
    <source>
        <dbReference type="SAM" id="Phobius"/>
    </source>
</evidence>
<dbReference type="InterPro" id="IPR002401">
    <property type="entry name" value="Cyt_P450_E_grp-I"/>
</dbReference>
<comment type="cofactor">
    <cofactor evidence="1 7">
        <name>heme</name>
        <dbReference type="ChEBI" id="CHEBI:30413"/>
    </cofactor>
</comment>
<reference evidence="10 11" key="1">
    <citation type="submission" date="2019-04" db="EMBL/GenBank/DDBJ databases">
        <title>Friends and foes A comparative genomics study of 23 Aspergillus species from section Flavi.</title>
        <authorList>
            <consortium name="DOE Joint Genome Institute"/>
            <person name="Kjaerbolling I."/>
            <person name="Vesth T."/>
            <person name="Frisvad J.C."/>
            <person name="Nybo J.L."/>
            <person name="Theobald S."/>
            <person name="Kildgaard S."/>
            <person name="Isbrandt T."/>
            <person name="Kuo A."/>
            <person name="Sato A."/>
            <person name="Lyhne E.K."/>
            <person name="Kogle M.E."/>
            <person name="Wiebenga A."/>
            <person name="Kun R.S."/>
            <person name="Lubbers R.J."/>
            <person name="Makela M.R."/>
            <person name="Barry K."/>
            <person name="Chovatia M."/>
            <person name="Clum A."/>
            <person name="Daum C."/>
            <person name="Haridas S."/>
            <person name="He G."/>
            <person name="LaButti K."/>
            <person name="Lipzen A."/>
            <person name="Mondo S."/>
            <person name="Riley R."/>
            <person name="Salamov A."/>
            <person name="Simmons B.A."/>
            <person name="Magnuson J.K."/>
            <person name="Henrissat B."/>
            <person name="Mortensen U.H."/>
            <person name="Larsen T.O."/>
            <person name="Devries R.P."/>
            <person name="Grigoriev I.V."/>
            <person name="Machida M."/>
            <person name="Baker S.E."/>
            <person name="Andersen M.R."/>
        </authorList>
    </citation>
    <scope>NUCLEOTIDE SEQUENCE [LARGE SCALE GENOMIC DNA]</scope>
    <source>
        <strain evidence="10 11">IBT 18842</strain>
    </source>
</reference>
<evidence type="ECO:0000313" key="10">
    <source>
        <dbReference type="EMBL" id="KAE8154019.1"/>
    </source>
</evidence>
<keyword evidence="9" id="KW-0812">Transmembrane</keyword>
<evidence type="ECO:0000256" key="4">
    <source>
        <dbReference type="ARBA" id="ARBA00023002"/>
    </source>
</evidence>